<accession>A0A6A4ZCD7</accession>
<organism evidence="1">
    <name type="scientific">Aphanomyces stellatus</name>
    <dbReference type="NCBI Taxonomy" id="120398"/>
    <lineage>
        <taxon>Eukaryota</taxon>
        <taxon>Sar</taxon>
        <taxon>Stramenopiles</taxon>
        <taxon>Oomycota</taxon>
        <taxon>Saprolegniomycetes</taxon>
        <taxon>Saprolegniales</taxon>
        <taxon>Verrucalvaceae</taxon>
        <taxon>Aphanomyces</taxon>
    </lineage>
</organism>
<protein>
    <submittedName>
        <fullName evidence="1">Uncharacterized protein</fullName>
    </submittedName>
</protein>
<dbReference type="AlphaFoldDB" id="A0A6A4ZCD7"/>
<reference evidence="1" key="1">
    <citation type="submission" date="2019-06" db="EMBL/GenBank/DDBJ databases">
        <title>Genomics analysis of Aphanomyces spp. identifies a new class of oomycete effector associated with host adaptation.</title>
        <authorList>
            <person name="Gaulin E."/>
        </authorList>
    </citation>
    <scope>NUCLEOTIDE SEQUENCE</scope>
    <source>
        <strain evidence="1">CBS 578.67</strain>
    </source>
</reference>
<dbReference type="EMBL" id="VJMH01003793">
    <property type="protein sequence ID" value="KAF0704857.1"/>
    <property type="molecule type" value="Genomic_DNA"/>
</dbReference>
<dbReference type="OrthoDB" id="66620at2759"/>
<name>A0A6A4ZCD7_9STRA</name>
<gene>
    <name evidence="1" type="ORF">As57867_007209</name>
</gene>
<sequence>MASTDNHSAAAAADSDFVAIDTPKSGLAPAYHPAAPAAGSADVVTLLKKVPKLSVEWQIDEMSVKIQKSRREFD</sequence>
<evidence type="ECO:0000313" key="1">
    <source>
        <dbReference type="EMBL" id="KAF0704857.1"/>
    </source>
</evidence>
<feature type="non-terminal residue" evidence="1">
    <location>
        <position position="74"/>
    </location>
</feature>
<comment type="caution">
    <text evidence="1">The sequence shown here is derived from an EMBL/GenBank/DDBJ whole genome shotgun (WGS) entry which is preliminary data.</text>
</comment>
<proteinExistence type="predicted"/>